<evidence type="ECO:0000313" key="3">
    <source>
        <dbReference type="Proteomes" id="UP000269721"/>
    </source>
</evidence>
<evidence type="ECO:0000313" key="2">
    <source>
        <dbReference type="EMBL" id="RKO91992.1"/>
    </source>
</evidence>
<protein>
    <submittedName>
        <fullName evidence="2">Uncharacterized protein</fullName>
    </submittedName>
</protein>
<keyword evidence="3" id="KW-1185">Reference proteome</keyword>
<dbReference type="EMBL" id="KZ994815">
    <property type="protein sequence ID" value="RKO91992.1"/>
    <property type="molecule type" value="Genomic_DNA"/>
</dbReference>
<sequence>MSHSVAVRGYWRERMTPYHPRWADHMGITGFEELDKELDPVFAGKDMDQAASSGDYPYGEVAALWAMELVEWFEHRDIATNLVRQKYMDIFEIGAGGNRPGVVMTKKGILAACEEVVPQVVEPERCQERVLGDLLPDLHLARKVLRHKHLLGWFLCDPLPVLHPYRFVQWRRATDSRGDGEVEIFEVRRPPPFAIGHSADRNEVNGGNLAVAQQRRLLLGFLICWGFQEPGNWGEDPGERRKKEWERSRSQEELPNTGKHQESLSMSNPTHDNTPETPDGETTETETREAGEMVGGREEENNLEPSTDRVRETDRHRGAALSPWHSAT</sequence>
<evidence type="ECO:0000256" key="1">
    <source>
        <dbReference type="SAM" id="MobiDB-lite"/>
    </source>
</evidence>
<dbReference type="Proteomes" id="UP000269721">
    <property type="component" value="Unassembled WGS sequence"/>
</dbReference>
<feature type="compositionally biased region" description="Polar residues" evidence="1">
    <location>
        <begin position="263"/>
        <end position="272"/>
    </location>
</feature>
<gene>
    <name evidence="2" type="ORF">BDK51DRAFT_30609</name>
</gene>
<reference evidence="3" key="1">
    <citation type="journal article" date="2018" name="Nat. Microbiol.">
        <title>Leveraging single-cell genomics to expand the fungal tree of life.</title>
        <authorList>
            <person name="Ahrendt S.R."/>
            <person name="Quandt C.A."/>
            <person name="Ciobanu D."/>
            <person name="Clum A."/>
            <person name="Salamov A."/>
            <person name="Andreopoulos B."/>
            <person name="Cheng J.F."/>
            <person name="Woyke T."/>
            <person name="Pelin A."/>
            <person name="Henrissat B."/>
            <person name="Reynolds N.K."/>
            <person name="Benny G.L."/>
            <person name="Smith M.E."/>
            <person name="James T.Y."/>
            <person name="Grigoriev I.V."/>
        </authorList>
    </citation>
    <scope>NUCLEOTIDE SEQUENCE [LARGE SCALE GENOMIC DNA]</scope>
</reference>
<feature type="region of interest" description="Disordered" evidence="1">
    <location>
        <begin position="233"/>
        <end position="328"/>
    </location>
</feature>
<feature type="compositionally biased region" description="Basic and acidic residues" evidence="1">
    <location>
        <begin position="237"/>
        <end position="252"/>
    </location>
</feature>
<organism evidence="2 3">
    <name type="scientific">Blyttiomyces helicus</name>
    <dbReference type="NCBI Taxonomy" id="388810"/>
    <lineage>
        <taxon>Eukaryota</taxon>
        <taxon>Fungi</taxon>
        <taxon>Fungi incertae sedis</taxon>
        <taxon>Chytridiomycota</taxon>
        <taxon>Chytridiomycota incertae sedis</taxon>
        <taxon>Chytridiomycetes</taxon>
        <taxon>Chytridiomycetes incertae sedis</taxon>
        <taxon>Blyttiomyces</taxon>
    </lineage>
</organism>
<name>A0A4P9WHW8_9FUNG</name>
<dbReference type="AlphaFoldDB" id="A0A4P9WHW8"/>
<proteinExistence type="predicted"/>
<feature type="compositionally biased region" description="Basic and acidic residues" evidence="1">
    <location>
        <begin position="285"/>
        <end position="317"/>
    </location>
</feature>
<accession>A0A4P9WHW8</accession>